<accession>A0AAW9CJ01</accession>
<reference evidence="1" key="1">
    <citation type="submission" date="2023-10" db="EMBL/GenBank/DDBJ databases">
        <title>Supernatant from a Refined Defined Microbial Community Protects Mice from Clostridioides difficile Infection.</title>
        <authorList>
            <person name="Douchant K."/>
            <person name="He S.-M."/>
            <person name="Noordhof C."/>
            <person name="Greenlaw J."/>
            <person name="Schroeter K."/>
            <person name="Vancuren S.J."/>
            <person name="Sjaarda C."/>
            <person name="Allen-Vercoe E."/>
            <person name="Gloor G.B."/>
            <person name="Vanner S.J."/>
            <person name="Petrof E.O."/>
            <person name="Sheth P.M."/>
            <person name="Guzman M."/>
        </authorList>
    </citation>
    <scope>NUCLEOTIDE SEQUENCE</scope>
    <source>
        <strain evidence="1">16-6-I_4_FM</strain>
    </source>
</reference>
<evidence type="ECO:0000313" key="1">
    <source>
        <dbReference type="EMBL" id="MDW7547261.1"/>
    </source>
</evidence>
<dbReference type="Proteomes" id="UP001272183">
    <property type="component" value="Unassembled WGS sequence"/>
</dbReference>
<feature type="non-terminal residue" evidence="1">
    <location>
        <position position="1"/>
    </location>
</feature>
<dbReference type="Pfam" id="PF23807">
    <property type="entry name" value="RHH_10"/>
    <property type="match status" value="1"/>
</dbReference>
<dbReference type="InterPro" id="IPR013321">
    <property type="entry name" value="Arc_rbn_hlx_hlx"/>
</dbReference>
<dbReference type="SUPFAM" id="SSF47598">
    <property type="entry name" value="Ribbon-helix-helix"/>
    <property type="match status" value="1"/>
</dbReference>
<organism evidence="1 2">
    <name type="scientific">Bifidobacterium longum</name>
    <dbReference type="NCBI Taxonomy" id="216816"/>
    <lineage>
        <taxon>Bacteria</taxon>
        <taxon>Bacillati</taxon>
        <taxon>Actinomycetota</taxon>
        <taxon>Actinomycetes</taxon>
        <taxon>Bifidobacteriales</taxon>
        <taxon>Bifidobacteriaceae</taxon>
        <taxon>Bifidobacterium</taxon>
    </lineage>
</organism>
<gene>
    <name evidence="1" type="ORF">SCX10_10710</name>
</gene>
<evidence type="ECO:0000313" key="2">
    <source>
        <dbReference type="Proteomes" id="UP001272183"/>
    </source>
</evidence>
<dbReference type="InterPro" id="IPR010985">
    <property type="entry name" value="Ribbon_hlx_hlx"/>
</dbReference>
<dbReference type="GO" id="GO:0006355">
    <property type="term" value="P:regulation of DNA-templated transcription"/>
    <property type="evidence" value="ECO:0007669"/>
    <property type="project" value="InterPro"/>
</dbReference>
<comment type="caution">
    <text evidence="1">The sequence shown here is derived from an EMBL/GenBank/DDBJ whole genome shotgun (WGS) entry which is preliminary data.</text>
</comment>
<proteinExistence type="predicted"/>
<protein>
    <submittedName>
        <fullName evidence="1">Uncharacterized protein</fullName>
    </submittedName>
</protein>
<dbReference type="EMBL" id="JAWUDL010000042">
    <property type="protein sequence ID" value="MDW7547261.1"/>
    <property type="molecule type" value="Genomic_DNA"/>
</dbReference>
<dbReference type="Gene3D" id="1.10.1220.10">
    <property type="entry name" value="Met repressor-like"/>
    <property type="match status" value="1"/>
</dbReference>
<dbReference type="AlphaFoldDB" id="A0AAW9CJ01"/>
<dbReference type="RefSeq" id="WP_318749244.1">
    <property type="nucleotide sequence ID" value="NZ_JAWUDL010000042.1"/>
</dbReference>
<sequence>HGDTERNNIMEINKPMTTRNMLASTLTDYKKPVKLPKITVELDPELKKRFKAEAVRRGTTIRDMLTAWIEHDCPPLDAADARAEAKQDGRRSG</sequence>
<dbReference type="InterPro" id="IPR056972">
    <property type="entry name" value="RHH_dom-containing"/>
</dbReference>
<name>A0AAW9CJ01_BIFLN</name>